<reference evidence="1 2" key="2">
    <citation type="submission" date="2008-10" db="EMBL/GenBank/DDBJ databases">
        <authorList>
            <person name="Fulton L."/>
            <person name="Clifton S."/>
            <person name="Fulton B."/>
            <person name="Xu J."/>
            <person name="Minx P."/>
            <person name="Pepin K.H."/>
            <person name="Johnson M."/>
            <person name="Bhonagiri V."/>
            <person name="Nash W.E."/>
            <person name="Mardis E.R."/>
            <person name="Wilson R.K."/>
        </authorList>
    </citation>
    <scope>NUCLEOTIDE SEQUENCE [LARGE SCALE GENOMIC DNA]</scope>
    <source>
        <strain evidence="1 2">DSM 30120</strain>
    </source>
</reference>
<gene>
    <name evidence="1" type="ORF">PROVALCAL_01415</name>
</gene>
<name>B6XDJ3_9GAMM</name>
<proteinExistence type="predicted"/>
<evidence type="ECO:0000313" key="1">
    <source>
        <dbReference type="EMBL" id="EEB46533.1"/>
    </source>
</evidence>
<protein>
    <submittedName>
        <fullName evidence="1">Uncharacterized protein</fullName>
    </submittedName>
</protein>
<dbReference type="AlphaFoldDB" id="B6XDJ3"/>
<reference evidence="1 2" key="1">
    <citation type="submission" date="2008-10" db="EMBL/GenBank/DDBJ databases">
        <title>Draft genome sequence of Providencia alcalifaciens (DSM 30120).</title>
        <authorList>
            <person name="Sudarsanam P."/>
            <person name="Ley R."/>
            <person name="Guruge J."/>
            <person name="Turnbaugh P.J."/>
            <person name="Mahowald M."/>
            <person name="Liep D."/>
            <person name="Gordon J."/>
        </authorList>
    </citation>
    <scope>NUCLEOTIDE SEQUENCE [LARGE SCALE GENOMIC DNA]</scope>
    <source>
        <strain evidence="1 2">DSM 30120</strain>
    </source>
</reference>
<comment type="caution">
    <text evidence="1">The sequence shown here is derived from an EMBL/GenBank/DDBJ whole genome shotgun (WGS) entry which is preliminary data.</text>
</comment>
<organism evidence="1 2">
    <name type="scientific">Providencia alcalifaciens DSM 30120</name>
    <dbReference type="NCBI Taxonomy" id="520999"/>
    <lineage>
        <taxon>Bacteria</taxon>
        <taxon>Pseudomonadati</taxon>
        <taxon>Pseudomonadota</taxon>
        <taxon>Gammaproteobacteria</taxon>
        <taxon>Enterobacterales</taxon>
        <taxon>Morganellaceae</taxon>
        <taxon>Providencia</taxon>
    </lineage>
</organism>
<dbReference type="Proteomes" id="UP000003729">
    <property type="component" value="Unassembled WGS sequence"/>
</dbReference>
<sequence length="92" mass="10352">MLQGLAGSTFLFVTDKVKATFLCFLFSQPESTHNIYRPDVCFETSKHAPASTEKVTNTQWHMGRFDCCHNQVEKSGDQNAPFQLLPLVPFGI</sequence>
<evidence type="ECO:0000313" key="2">
    <source>
        <dbReference type="Proteomes" id="UP000003729"/>
    </source>
</evidence>
<accession>B6XDJ3</accession>
<dbReference type="EMBL" id="ABXW01000033">
    <property type="protein sequence ID" value="EEB46533.1"/>
    <property type="molecule type" value="Genomic_DNA"/>
</dbReference>